<feature type="domain" description="RNB" evidence="1">
    <location>
        <begin position="53"/>
        <end position="377"/>
    </location>
</feature>
<comment type="caution">
    <text evidence="2">The sequence shown here is derived from an EMBL/GenBank/DDBJ whole genome shotgun (WGS) entry which is preliminary data.</text>
</comment>
<dbReference type="Pfam" id="PF00773">
    <property type="entry name" value="RNB"/>
    <property type="match status" value="1"/>
</dbReference>
<proteinExistence type="predicted"/>
<dbReference type="Proteomes" id="UP000291483">
    <property type="component" value="Unassembled WGS sequence"/>
</dbReference>
<dbReference type="SMART" id="SM00955">
    <property type="entry name" value="RNB"/>
    <property type="match status" value="1"/>
</dbReference>
<dbReference type="RefSeq" id="WP_130505157.1">
    <property type="nucleotide sequence ID" value="NZ_SHLC01000001.1"/>
</dbReference>
<evidence type="ECO:0000313" key="2">
    <source>
        <dbReference type="EMBL" id="RZU64700.1"/>
    </source>
</evidence>
<organism evidence="2 3">
    <name type="scientific">Microterricola gilva</name>
    <dbReference type="NCBI Taxonomy" id="393267"/>
    <lineage>
        <taxon>Bacteria</taxon>
        <taxon>Bacillati</taxon>
        <taxon>Actinomycetota</taxon>
        <taxon>Actinomycetes</taxon>
        <taxon>Micrococcales</taxon>
        <taxon>Microbacteriaceae</taxon>
        <taxon>Microterricola</taxon>
    </lineage>
</organism>
<dbReference type="PANTHER" id="PTHR23355">
    <property type="entry name" value="RIBONUCLEASE"/>
    <property type="match status" value="1"/>
</dbReference>
<dbReference type="PANTHER" id="PTHR23355:SF42">
    <property type="entry name" value="RIBONUCLEASE II, CHLOROPLASTIC_MITOCHONDRIAL"/>
    <property type="match status" value="1"/>
</dbReference>
<evidence type="ECO:0000259" key="1">
    <source>
        <dbReference type="SMART" id="SM00955"/>
    </source>
</evidence>
<protein>
    <submittedName>
        <fullName evidence="2">Exoribonuclease R</fullName>
    </submittedName>
</protein>
<dbReference type="EMBL" id="SHLC01000001">
    <property type="protein sequence ID" value="RZU64700.1"/>
    <property type="molecule type" value="Genomic_DNA"/>
</dbReference>
<reference evidence="2 3" key="1">
    <citation type="submission" date="2019-02" db="EMBL/GenBank/DDBJ databases">
        <title>Sequencing the genomes of 1000 actinobacteria strains.</title>
        <authorList>
            <person name="Klenk H.-P."/>
        </authorList>
    </citation>
    <scope>NUCLEOTIDE SEQUENCE [LARGE SCALE GENOMIC DNA]</scope>
    <source>
        <strain evidence="2 3">DSM 18319</strain>
    </source>
</reference>
<sequence>MPTRRPHVTASAAQTELAAALAELRISLELPDEFPADAVAEAVWVATHLELPRHDLTAVEFVTIDPANATDLDQAMHIEALPGPAGGFRVRYAIADVPALVSPGGAVDREARLRGQTIYAADGRIPLHPPAIGDGAGSLLPGAPRSAYVWDFTLDADAEVQRATVRRARIRSRARLSYAEVQRAIDAGTATGTLALLQPVGLARIELERRRGGASLNSPDEEIVLGPDGYTLRRREPLPVEDWNAQLSLMTGMAAASIMIDGGVGILRTMPAPSEEEFASFRRQTVALGLPWPDSQRYGDYLRALDRQNPAALAVLQAATSLFRGAGYVAFDTSAGLPAPRDTVQSAIAAPYAHATAPLRRLVDRWSLVICAALCAGDTVPEWARHSLTELPSIMAASARRAADLDATSINRVEAALLSDDVGRRFEATVLSLRGDSARVQLAEPAVTAECHASRHPSPGSRVSVLLLAADIASGSVRFEAVE</sequence>
<dbReference type="GO" id="GO:0000932">
    <property type="term" value="C:P-body"/>
    <property type="evidence" value="ECO:0007669"/>
    <property type="project" value="TreeGrafter"/>
</dbReference>
<dbReference type="GO" id="GO:0000175">
    <property type="term" value="F:3'-5'-RNA exonuclease activity"/>
    <property type="evidence" value="ECO:0007669"/>
    <property type="project" value="TreeGrafter"/>
</dbReference>
<name>A0A4Q8AJM8_9MICO</name>
<dbReference type="Pfam" id="PF18614">
    <property type="entry name" value="RNase_II_C_S1"/>
    <property type="match status" value="1"/>
</dbReference>
<dbReference type="InterPro" id="IPR040596">
    <property type="entry name" value="RNase_II_C_S1"/>
</dbReference>
<keyword evidence="3" id="KW-1185">Reference proteome</keyword>
<dbReference type="InterPro" id="IPR050180">
    <property type="entry name" value="RNR_Ribonuclease"/>
</dbReference>
<dbReference type="AlphaFoldDB" id="A0A4Q8AJM8"/>
<dbReference type="OrthoDB" id="5800376at2"/>
<accession>A0A4Q8AJM8</accession>
<dbReference type="SUPFAM" id="SSF50249">
    <property type="entry name" value="Nucleic acid-binding proteins"/>
    <property type="match status" value="1"/>
</dbReference>
<dbReference type="GO" id="GO:0006402">
    <property type="term" value="P:mRNA catabolic process"/>
    <property type="evidence" value="ECO:0007669"/>
    <property type="project" value="TreeGrafter"/>
</dbReference>
<evidence type="ECO:0000313" key="3">
    <source>
        <dbReference type="Proteomes" id="UP000291483"/>
    </source>
</evidence>
<gene>
    <name evidence="2" type="ORF">EV379_1003</name>
</gene>
<dbReference type="InterPro" id="IPR012340">
    <property type="entry name" value="NA-bd_OB-fold"/>
</dbReference>
<dbReference type="GO" id="GO:0003723">
    <property type="term" value="F:RNA binding"/>
    <property type="evidence" value="ECO:0007669"/>
    <property type="project" value="InterPro"/>
</dbReference>
<dbReference type="InterPro" id="IPR001900">
    <property type="entry name" value="RNase_II/R"/>
</dbReference>